<dbReference type="Proteomes" id="UP001140949">
    <property type="component" value="Unassembled WGS sequence"/>
</dbReference>
<evidence type="ECO:0000313" key="2">
    <source>
        <dbReference type="Proteomes" id="UP001140949"/>
    </source>
</evidence>
<reference evidence="1" key="2">
    <citation type="submission" date="2023-04" db="EMBL/GenBank/DDBJ databases">
        <authorList>
            <person name="Bruccoleri R.E."/>
            <person name="Oakeley E.J."/>
            <person name="Faust A.-M."/>
            <person name="Dessus-Babus S."/>
            <person name="Altorfer M."/>
            <person name="Burckhardt D."/>
            <person name="Oertli M."/>
            <person name="Naumann U."/>
            <person name="Petersen F."/>
            <person name="Wong J."/>
        </authorList>
    </citation>
    <scope>NUCLEOTIDE SEQUENCE</scope>
    <source>
        <strain evidence="1">GSM-AAB239-AS_SAM_17_03QT</strain>
        <tissue evidence="1">Leaf</tissue>
    </source>
</reference>
<organism evidence="1 2">
    <name type="scientific">Iris pallida</name>
    <name type="common">Sweet iris</name>
    <dbReference type="NCBI Taxonomy" id="29817"/>
    <lineage>
        <taxon>Eukaryota</taxon>
        <taxon>Viridiplantae</taxon>
        <taxon>Streptophyta</taxon>
        <taxon>Embryophyta</taxon>
        <taxon>Tracheophyta</taxon>
        <taxon>Spermatophyta</taxon>
        <taxon>Magnoliopsida</taxon>
        <taxon>Liliopsida</taxon>
        <taxon>Asparagales</taxon>
        <taxon>Iridaceae</taxon>
        <taxon>Iridoideae</taxon>
        <taxon>Irideae</taxon>
        <taxon>Iris</taxon>
    </lineage>
</organism>
<evidence type="ECO:0000313" key="1">
    <source>
        <dbReference type="EMBL" id="KAJ6841330.1"/>
    </source>
</evidence>
<keyword evidence="2" id="KW-1185">Reference proteome</keyword>
<dbReference type="AlphaFoldDB" id="A0AAX6HJR9"/>
<gene>
    <name evidence="1" type="ORF">M6B38_306905</name>
</gene>
<protein>
    <submittedName>
        <fullName evidence="1">Uncharacterized protein</fullName>
    </submittedName>
</protein>
<sequence length="73" mass="8593">MRSTPVVHSVANRDRRRSVGFFSSFGQVIQISITVDHHRRFSSSWKLQVINSDIWNSFDAYRKDTKDWCLCLC</sequence>
<reference evidence="1" key="1">
    <citation type="journal article" date="2023" name="GigaByte">
        <title>Genome assembly of the bearded iris, Iris pallida Lam.</title>
        <authorList>
            <person name="Bruccoleri R.E."/>
            <person name="Oakeley E.J."/>
            <person name="Faust A.M.E."/>
            <person name="Altorfer M."/>
            <person name="Dessus-Babus S."/>
            <person name="Burckhardt D."/>
            <person name="Oertli M."/>
            <person name="Naumann U."/>
            <person name="Petersen F."/>
            <person name="Wong J."/>
        </authorList>
    </citation>
    <scope>NUCLEOTIDE SEQUENCE</scope>
    <source>
        <strain evidence="1">GSM-AAB239-AS_SAM_17_03QT</strain>
    </source>
</reference>
<accession>A0AAX6HJR9</accession>
<comment type="caution">
    <text evidence="1">The sequence shown here is derived from an EMBL/GenBank/DDBJ whole genome shotgun (WGS) entry which is preliminary data.</text>
</comment>
<proteinExistence type="predicted"/>
<dbReference type="EMBL" id="JANAVB010008794">
    <property type="protein sequence ID" value="KAJ6841330.1"/>
    <property type="molecule type" value="Genomic_DNA"/>
</dbReference>
<name>A0AAX6HJR9_IRIPA</name>